<evidence type="ECO:0000259" key="4">
    <source>
        <dbReference type="PROSITE" id="PS51930"/>
    </source>
</evidence>
<name>I7A040_MELRP</name>
<dbReference type="GO" id="GO:0031469">
    <property type="term" value="C:bacterial microcompartment"/>
    <property type="evidence" value="ECO:0007669"/>
    <property type="project" value="UniProtKB-SubCell"/>
</dbReference>
<keyword evidence="6" id="KW-1185">Reference proteome</keyword>
<dbReference type="EMBL" id="CP003557">
    <property type="protein sequence ID" value="AFN73346.1"/>
    <property type="molecule type" value="Genomic_DNA"/>
</dbReference>
<dbReference type="InterPro" id="IPR000249">
    <property type="entry name" value="BMC_dom"/>
</dbReference>
<dbReference type="HOGENOM" id="CLU_064903_5_3_10"/>
<comment type="similarity">
    <text evidence="3">Belongs to the bacterial microcompartments protein family.</text>
</comment>
<accession>I7A040</accession>
<gene>
    <name evidence="5" type="ordered locus">MROS_0102</name>
</gene>
<evidence type="ECO:0000256" key="3">
    <source>
        <dbReference type="PROSITE-ProRule" id="PRU01278"/>
    </source>
</evidence>
<dbReference type="SUPFAM" id="SSF143414">
    <property type="entry name" value="CcmK-like"/>
    <property type="match status" value="1"/>
</dbReference>
<dbReference type="InterPro" id="IPR044872">
    <property type="entry name" value="CcmK/CsoS1_BMC"/>
</dbReference>
<proteinExistence type="inferred from homology"/>
<reference evidence="5 6" key="1">
    <citation type="journal article" date="2013" name="PLoS ONE">
        <title>Genomic analysis of Melioribacter roseus, facultatively anaerobic organotrophic bacterium representing a novel deep lineage within Bacteriodetes/Chlorobi group.</title>
        <authorList>
            <person name="Kadnikov V.V."/>
            <person name="Mardanov A.V."/>
            <person name="Podosokorskaya O.A."/>
            <person name="Gavrilov S.N."/>
            <person name="Kublanov I.V."/>
            <person name="Beletsky A.V."/>
            <person name="Bonch-Osmolovskaya E.A."/>
            <person name="Ravin N.V."/>
        </authorList>
    </citation>
    <scope>NUCLEOTIDE SEQUENCE [LARGE SCALE GENOMIC DNA]</scope>
    <source>
        <strain evidence="6">JCM 17771 / P3M-2</strain>
    </source>
</reference>
<feature type="domain" description="BMC" evidence="4">
    <location>
        <begin position="6"/>
        <end position="90"/>
    </location>
</feature>
<keyword evidence="2" id="KW-1283">Bacterial microcompartment</keyword>
<dbReference type="RefSeq" id="WP_014854783.1">
    <property type="nucleotide sequence ID" value="NC_018178.1"/>
</dbReference>
<dbReference type="SMART" id="SM00877">
    <property type="entry name" value="BMC"/>
    <property type="match status" value="1"/>
</dbReference>
<sequence>MAKGVALGFIETRGNTGAVNAIDAMLKTANVEFVKRVEIGGGYVTALVRGEVGAVRSSVEAGAEAAARVGELVCTNIIPSAHEEVFELLMLNK</sequence>
<dbReference type="STRING" id="1191523.MROS_0102"/>
<dbReference type="Pfam" id="PF00936">
    <property type="entry name" value="BMC"/>
    <property type="match status" value="1"/>
</dbReference>
<dbReference type="PROSITE" id="PS51930">
    <property type="entry name" value="BMC_2"/>
    <property type="match status" value="1"/>
</dbReference>
<dbReference type="PANTHER" id="PTHR33941">
    <property type="entry name" value="PROPANEDIOL UTILIZATION PROTEIN PDUA"/>
    <property type="match status" value="1"/>
</dbReference>
<dbReference type="CDD" id="cd07045">
    <property type="entry name" value="BMC_CcmK_like"/>
    <property type="match status" value="1"/>
</dbReference>
<dbReference type="OrthoDB" id="9812608at2"/>
<dbReference type="KEGG" id="mro:MROS_0102"/>
<comment type="subcellular location">
    <subcellularLocation>
        <location evidence="1">Bacterial microcompartment</location>
    </subcellularLocation>
</comment>
<evidence type="ECO:0000256" key="1">
    <source>
        <dbReference type="ARBA" id="ARBA00024322"/>
    </source>
</evidence>
<dbReference type="InterPro" id="IPR037233">
    <property type="entry name" value="CcmK-like_sf"/>
</dbReference>
<dbReference type="PANTHER" id="PTHR33941:SF11">
    <property type="entry name" value="BACTERIAL MICROCOMPARTMENT SHELL PROTEIN PDUJ"/>
    <property type="match status" value="1"/>
</dbReference>
<dbReference type="eggNOG" id="COG4577">
    <property type="taxonomic scope" value="Bacteria"/>
</dbReference>
<dbReference type="Proteomes" id="UP000009011">
    <property type="component" value="Chromosome"/>
</dbReference>
<dbReference type="InterPro" id="IPR050575">
    <property type="entry name" value="BMC_shell"/>
</dbReference>
<dbReference type="AlphaFoldDB" id="I7A040"/>
<dbReference type="Gene3D" id="3.30.70.1710">
    <property type="match status" value="1"/>
</dbReference>
<evidence type="ECO:0000256" key="2">
    <source>
        <dbReference type="ARBA" id="ARBA00024446"/>
    </source>
</evidence>
<evidence type="ECO:0000313" key="6">
    <source>
        <dbReference type="Proteomes" id="UP000009011"/>
    </source>
</evidence>
<organism evidence="5 6">
    <name type="scientific">Melioribacter roseus (strain DSM 23840 / JCM 17771 / VKM B-2668 / P3M-2)</name>
    <dbReference type="NCBI Taxonomy" id="1191523"/>
    <lineage>
        <taxon>Bacteria</taxon>
        <taxon>Pseudomonadati</taxon>
        <taxon>Ignavibacteriota</taxon>
        <taxon>Ignavibacteria</taxon>
        <taxon>Ignavibacteriales</taxon>
        <taxon>Melioribacteraceae</taxon>
        <taxon>Melioribacter</taxon>
    </lineage>
</organism>
<protein>
    <submittedName>
        <fullName evidence="5">Microcompartments protein</fullName>
    </submittedName>
</protein>
<evidence type="ECO:0000313" key="5">
    <source>
        <dbReference type="EMBL" id="AFN73346.1"/>
    </source>
</evidence>